<sequence length="120" mass="13242">MRNKQTIRTLVIALALGAGTTFAEEEKDEKIPFASLPAAVQKTIQAEADAKSATIGDVEKETEKGKTEYEAEITRKDGKKFEVVVAEDGSLIKTKADDDKKEEKEHEKGAKEEEEEEDGE</sequence>
<evidence type="ECO:0000313" key="3">
    <source>
        <dbReference type="EMBL" id="MBK1816982.1"/>
    </source>
</evidence>
<reference evidence="3" key="1">
    <citation type="submission" date="2021-01" db="EMBL/GenBank/DDBJ databases">
        <title>Modified the classification status of verrucomicrobia.</title>
        <authorList>
            <person name="Feng X."/>
        </authorList>
    </citation>
    <scope>NUCLEOTIDE SEQUENCE</scope>
    <source>
        <strain evidence="3">JCM 18052</strain>
    </source>
</reference>
<dbReference type="RefSeq" id="WP_200351905.1">
    <property type="nucleotide sequence ID" value="NZ_BAABHZ010000006.1"/>
</dbReference>
<evidence type="ECO:0008006" key="5">
    <source>
        <dbReference type="Google" id="ProtNLM"/>
    </source>
</evidence>
<feature type="compositionally biased region" description="Basic and acidic residues" evidence="1">
    <location>
        <begin position="94"/>
        <end position="111"/>
    </location>
</feature>
<dbReference type="Gene3D" id="3.30.505.20">
    <property type="match status" value="1"/>
</dbReference>
<dbReference type="Proteomes" id="UP000600139">
    <property type="component" value="Unassembled WGS sequence"/>
</dbReference>
<dbReference type="SUPFAM" id="SSF160574">
    <property type="entry name" value="BT0923-like"/>
    <property type="match status" value="1"/>
</dbReference>
<proteinExistence type="predicted"/>
<name>A0A934V885_9BACT</name>
<dbReference type="AlphaFoldDB" id="A0A934V885"/>
<accession>A0A934V885</accession>
<feature type="region of interest" description="Disordered" evidence="1">
    <location>
        <begin position="92"/>
        <end position="120"/>
    </location>
</feature>
<keyword evidence="4" id="KW-1185">Reference proteome</keyword>
<evidence type="ECO:0000313" key="4">
    <source>
        <dbReference type="Proteomes" id="UP000600139"/>
    </source>
</evidence>
<feature type="signal peptide" evidence="2">
    <location>
        <begin position="1"/>
        <end position="23"/>
    </location>
</feature>
<comment type="caution">
    <text evidence="3">The sequence shown here is derived from an EMBL/GenBank/DDBJ whole genome shotgun (WGS) entry which is preliminary data.</text>
</comment>
<dbReference type="EMBL" id="JAENIK010000011">
    <property type="protein sequence ID" value="MBK1816982.1"/>
    <property type="molecule type" value="Genomic_DNA"/>
</dbReference>
<organism evidence="3 4">
    <name type="scientific">Luteolibacter yonseiensis</name>
    <dbReference type="NCBI Taxonomy" id="1144680"/>
    <lineage>
        <taxon>Bacteria</taxon>
        <taxon>Pseudomonadati</taxon>
        <taxon>Verrucomicrobiota</taxon>
        <taxon>Verrucomicrobiia</taxon>
        <taxon>Verrucomicrobiales</taxon>
        <taxon>Verrucomicrobiaceae</taxon>
        <taxon>Luteolibacter</taxon>
    </lineage>
</organism>
<feature type="chain" id="PRO_5036793307" description="PepSY domain-containing protein" evidence="2">
    <location>
        <begin position="24"/>
        <end position="120"/>
    </location>
</feature>
<evidence type="ECO:0000256" key="2">
    <source>
        <dbReference type="SAM" id="SignalP"/>
    </source>
</evidence>
<keyword evidence="2" id="KW-0732">Signal</keyword>
<gene>
    <name evidence="3" type="ORF">JIN84_15265</name>
</gene>
<protein>
    <recommendedName>
        <fullName evidence="5">PepSY domain-containing protein</fullName>
    </recommendedName>
</protein>
<evidence type="ECO:0000256" key="1">
    <source>
        <dbReference type="SAM" id="MobiDB-lite"/>
    </source>
</evidence>